<dbReference type="EMBL" id="CALBWS010000003">
    <property type="protein sequence ID" value="CAH2713781.1"/>
    <property type="molecule type" value="Genomic_DNA"/>
</dbReference>
<gene>
    <name evidence="1" type="ORF">BACCIP111895_00935</name>
</gene>
<proteinExistence type="predicted"/>
<evidence type="ECO:0000313" key="1">
    <source>
        <dbReference type="EMBL" id="CAH2713781.1"/>
    </source>
</evidence>
<evidence type="ECO:0000313" key="2">
    <source>
        <dbReference type="Proteomes" id="UP000838308"/>
    </source>
</evidence>
<accession>A0ABN8KNG5</accession>
<keyword evidence="2" id="KW-1185">Reference proteome</keyword>
<protein>
    <submittedName>
        <fullName evidence="1">Uncharacterized protein</fullName>
    </submittedName>
</protein>
<reference evidence="1" key="1">
    <citation type="submission" date="2022-04" db="EMBL/GenBank/DDBJ databases">
        <authorList>
            <person name="Criscuolo A."/>
        </authorList>
    </citation>
    <scope>NUCLEOTIDE SEQUENCE</scope>
    <source>
        <strain evidence="1">CIP111895</strain>
    </source>
</reference>
<name>A0ABN8KNG5_9BACI</name>
<organism evidence="1 2">
    <name type="scientific">Neobacillus rhizosphaerae</name>
    <dbReference type="NCBI Taxonomy" id="2880965"/>
    <lineage>
        <taxon>Bacteria</taxon>
        <taxon>Bacillati</taxon>
        <taxon>Bacillota</taxon>
        <taxon>Bacilli</taxon>
        <taxon>Bacillales</taxon>
        <taxon>Bacillaceae</taxon>
        <taxon>Neobacillus</taxon>
    </lineage>
</organism>
<dbReference type="RefSeq" id="WP_248734116.1">
    <property type="nucleotide sequence ID" value="NZ_CALBWS010000003.1"/>
</dbReference>
<comment type="caution">
    <text evidence="1">The sequence shown here is derived from an EMBL/GenBank/DDBJ whole genome shotgun (WGS) entry which is preliminary data.</text>
</comment>
<dbReference type="Proteomes" id="UP000838308">
    <property type="component" value="Unassembled WGS sequence"/>
</dbReference>
<sequence length="61" mass="7409">MWIQICAYIEEVGFLVCKKEDVSIVQLEEAVEIEYRLLLINREISFLHILPFNEIFFWKMD</sequence>